<name>A0A1S3HHQ0_LINAN</name>
<dbReference type="KEGG" id="lak:106154649"/>
<feature type="transmembrane region" description="Helical" evidence="1">
    <location>
        <begin position="100"/>
        <end position="128"/>
    </location>
</feature>
<dbReference type="PANTHER" id="PTHR36694">
    <property type="entry name" value="PASIFLORA 1, ISOFORM A-RELATED"/>
    <property type="match status" value="1"/>
</dbReference>
<keyword evidence="1" id="KW-0472">Membrane</keyword>
<gene>
    <name evidence="3" type="primary">LOC106154649</name>
    <name evidence="4" type="synonym">LOC106170044</name>
</gene>
<reference evidence="3 4" key="1">
    <citation type="submission" date="2025-04" db="UniProtKB">
        <authorList>
            <consortium name="RefSeq"/>
        </authorList>
    </citation>
    <scope>IDENTIFICATION</scope>
    <source>
        <tissue evidence="3 4">Gonads</tissue>
    </source>
</reference>
<evidence type="ECO:0000313" key="4">
    <source>
        <dbReference type="RefSeq" id="XP_013405222.1"/>
    </source>
</evidence>
<protein>
    <submittedName>
        <fullName evidence="3">Uncharacterized protein LOC106154649 isoform X1</fullName>
    </submittedName>
    <submittedName>
        <fullName evidence="4">Uncharacterized protein LOC106170044 isoform X1</fullName>
    </submittedName>
</protein>
<organism evidence="2 3">
    <name type="scientific">Lingula anatina</name>
    <name type="common">Brachiopod</name>
    <name type="synonym">Lingula unguis</name>
    <dbReference type="NCBI Taxonomy" id="7574"/>
    <lineage>
        <taxon>Eukaryota</taxon>
        <taxon>Metazoa</taxon>
        <taxon>Spiralia</taxon>
        <taxon>Lophotrochozoa</taxon>
        <taxon>Brachiopoda</taxon>
        <taxon>Linguliformea</taxon>
        <taxon>Lingulata</taxon>
        <taxon>Lingulida</taxon>
        <taxon>Linguloidea</taxon>
        <taxon>Lingulidae</taxon>
        <taxon>Lingula</taxon>
    </lineage>
</organism>
<keyword evidence="1" id="KW-1133">Transmembrane helix</keyword>
<dbReference type="PANTHER" id="PTHR36694:SF11">
    <property type="entry name" value="LP21121P-RELATED"/>
    <property type="match status" value="1"/>
</dbReference>
<feature type="transmembrane region" description="Helical" evidence="1">
    <location>
        <begin position="21"/>
        <end position="43"/>
    </location>
</feature>
<dbReference type="RefSeq" id="XP_013384519.1">
    <property type="nucleotide sequence ID" value="XM_013529065.1"/>
</dbReference>
<keyword evidence="1" id="KW-0812">Transmembrane</keyword>
<dbReference type="RefSeq" id="XP_013405222.1">
    <property type="nucleotide sequence ID" value="XM_013549768.1"/>
</dbReference>
<accession>A0A1S3HHQ0</accession>
<evidence type="ECO:0000313" key="2">
    <source>
        <dbReference type="Proteomes" id="UP000085678"/>
    </source>
</evidence>
<evidence type="ECO:0000256" key="1">
    <source>
        <dbReference type="SAM" id="Phobius"/>
    </source>
</evidence>
<feature type="transmembrane region" description="Helical" evidence="1">
    <location>
        <begin position="140"/>
        <end position="161"/>
    </location>
</feature>
<dbReference type="GeneID" id="106154649"/>
<dbReference type="AlphaFoldDB" id="A0A1S3HHQ0"/>
<dbReference type="KEGG" id="lak:106170044"/>
<dbReference type="Proteomes" id="UP000085678">
    <property type="component" value="Unplaced"/>
</dbReference>
<dbReference type="GeneID" id="106170044"/>
<evidence type="ECO:0000313" key="3">
    <source>
        <dbReference type="RefSeq" id="XP_013384519.1"/>
    </source>
</evidence>
<proteinExistence type="predicted"/>
<feature type="transmembrane region" description="Helical" evidence="1">
    <location>
        <begin position="63"/>
        <end position="88"/>
    </location>
</feature>
<keyword evidence="2" id="KW-1185">Reference proteome</keyword>
<sequence length="203" mass="23856">MAILRKCMCWTVQDGAWVSAVWTLVTSIISFIMFFVDLADFAGKSWGLPQWPFAFDVDWRMHVWKGFLACDIVMLVANILLIMAAALVMHGLKKMTIDRAILACKWFCVIMALYEPVELGIVIYMFSWYGANIWRFVWQVWWFMFWLIRFFVNIFAALCIYSRAQELMYDIAFMYGEEPEHRGPEMAPLTLEMKVNRMTSSKC</sequence>
<dbReference type="OrthoDB" id="6267493at2759"/>